<dbReference type="InterPro" id="IPR025737">
    <property type="entry name" value="FApF"/>
</dbReference>
<reference evidence="3" key="1">
    <citation type="journal article" date="2019" name="Int. J. Syst. Evol. Microbiol.">
        <title>The Global Catalogue of Microorganisms (GCM) 10K type strain sequencing project: providing services to taxonomists for standard genome sequencing and annotation.</title>
        <authorList>
            <consortium name="The Broad Institute Genomics Platform"/>
            <consortium name="The Broad Institute Genome Sequencing Center for Infectious Disease"/>
            <person name="Wu L."/>
            <person name="Ma J."/>
        </authorList>
    </citation>
    <scope>NUCLEOTIDE SEQUENCE [LARGE SCALE GENOMIC DNA]</scope>
    <source>
        <strain evidence="3">KCTC 52168</strain>
    </source>
</reference>
<name>A0ABV7H5G5_9BURK</name>
<comment type="caution">
    <text evidence="2">The sequence shown here is derived from an EMBL/GenBank/DDBJ whole genome shotgun (WGS) entry which is preliminary data.</text>
</comment>
<evidence type="ECO:0000256" key="1">
    <source>
        <dbReference type="SAM" id="SignalP"/>
    </source>
</evidence>
<keyword evidence="3" id="KW-1185">Reference proteome</keyword>
<dbReference type="EMBL" id="JBHRTI010000003">
    <property type="protein sequence ID" value="MFC3147455.1"/>
    <property type="molecule type" value="Genomic_DNA"/>
</dbReference>
<evidence type="ECO:0000313" key="2">
    <source>
        <dbReference type="EMBL" id="MFC3147455.1"/>
    </source>
</evidence>
<organism evidence="2 3">
    <name type="scientific">Piscinibacterium candidicorallinum</name>
    <dbReference type="NCBI Taxonomy" id="1793872"/>
    <lineage>
        <taxon>Bacteria</taxon>
        <taxon>Pseudomonadati</taxon>
        <taxon>Pseudomonadota</taxon>
        <taxon>Betaproteobacteria</taxon>
        <taxon>Burkholderiales</taxon>
        <taxon>Piscinibacterium</taxon>
    </lineage>
</organism>
<protein>
    <submittedName>
        <fullName evidence="2">Transporter</fullName>
    </submittedName>
</protein>
<proteinExistence type="predicted"/>
<evidence type="ECO:0000313" key="3">
    <source>
        <dbReference type="Proteomes" id="UP001595556"/>
    </source>
</evidence>
<dbReference type="RefSeq" id="WP_377302475.1">
    <property type="nucleotide sequence ID" value="NZ_CP180191.1"/>
</dbReference>
<accession>A0ABV7H5G5</accession>
<dbReference type="Pfam" id="PF13557">
    <property type="entry name" value="Phenol_MetA_deg"/>
    <property type="match status" value="1"/>
</dbReference>
<gene>
    <name evidence="2" type="ORF">ACFOEN_07360</name>
</gene>
<feature type="signal peptide" evidence="1">
    <location>
        <begin position="1"/>
        <end position="20"/>
    </location>
</feature>
<feature type="chain" id="PRO_5046084306" evidence="1">
    <location>
        <begin position="21"/>
        <end position="345"/>
    </location>
</feature>
<sequence>MKKIAIALTLALSATGAAHATERGQVRALNGAAGAEISSPQFPGLYGQFWLQQYSADTFKDANGKNPVTSQATPLGTVLIERGGKLDATAFVPRLTWLTDTRFGEGKFGISAALPLVQIDQQVRLTARGADASVSPAAVASVQAQVNPLAARASGKQSGLGDMEVMPYIDWQTDTYRYAFGLGVVAPTGDYDPKRPVNTGTGNFWTFRPLAVGSYVFDGGIEMGVRATYSFNTKNKDTNNKSGEYFAADYSVHYKLSDSWKLGAQGFANIQTTHDRCAADTPQALATRPANNCGLVRAYGLGPVGSWTSEDGRVFVDFKVLREFAVQNRPQGTVFWLRANFRLDQ</sequence>
<keyword evidence="1" id="KW-0732">Signal</keyword>
<dbReference type="Proteomes" id="UP001595556">
    <property type="component" value="Unassembled WGS sequence"/>
</dbReference>